<reference evidence="2 3" key="1">
    <citation type="submission" date="2020-08" db="EMBL/GenBank/DDBJ databases">
        <title>Sequencing the genomes of 1000 actinobacteria strains.</title>
        <authorList>
            <person name="Klenk H.-P."/>
        </authorList>
    </citation>
    <scope>NUCLEOTIDE SEQUENCE [LARGE SCALE GENOMIC DNA]</scope>
    <source>
        <strain evidence="2 3">DSM 45584</strain>
    </source>
</reference>
<dbReference type="AlphaFoldDB" id="A0A840QKE6"/>
<evidence type="ECO:0000259" key="1">
    <source>
        <dbReference type="Pfam" id="PF14336"/>
    </source>
</evidence>
<gene>
    <name evidence="2" type="ORF">BJ970_007435</name>
</gene>
<dbReference type="Proteomes" id="UP000584374">
    <property type="component" value="Unassembled WGS sequence"/>
</dbReference>
<comment type="caution">
    <text evidence="2">The sequence shown here is derived from an EMBL/GenBank/DDBJ whole genome shotgun (WGS) entry which is preliminary data.</text>
</comment>
<organism evidence="2 3">
    <name type="scientific">Saccharopolyspora phatthalungensis</name>
    <dbReference type="NCBI Taxonomy" id="664693"/>
    <lineage>
        <taxon>Bacteria</taxon>
        <taxon>Bacillati</taxon>
        <taxon>Actinomycetota</taxon>
        <taxon>Actinomycetes</taxon>
        <taxon>Pseudonocardiales</taxon>
        <taxon>Pseudonocardiaceae</taxon>
        <taxon>Saccharopolyspora</taxon>
    </lineage>
</organism>
<evidence type="ECO:0000313" key="3">
    <source>
        <dbReference type="Proteomes" id="UP000584374"/>
    </source>
</evidence>
<evidence type="ECO:0000313" key="2">
    <source>
        <dbReference type="EMBL" id="MBB5159835.1"/>
    </source>
</evidence>
<accession>A0A840QKE6</accession>
<keyword evidence="3" id="KW-1185">Reference proteome</keyword>
<name>A0A840QKE6_9PSEU</name>
<dbReference type="InterPro" id="IPR025504">
    <property type="entry name" value="GLUCM_C"/>
</dbReference>
<protein>
    <recommendedName>
        <fullName evidence="1">D-glutamate cyclase-like C-terminal domain-containing protein</fullName>
    </recommendedName>
</protein>
<dbReference type="RefSeq" id="WP_184732838.1">
    <property type="nucleotide sequence ID" value="NZ_JACHIW010000003.1"/>
</dbReference>
<proteinExistence type="predicted"/>
<dbReference type="PANTHER" id="PTHR32022">
    <property type="entry name" value="D-GLUTAMATE CYCLASE, MITOCHONDRIAL"/>
    <property type="match status" value="1"/>
</dbReference>
<dbReference type="PANTHER" id="PTHR32022:SF10">
    <property type="entry name" value="D-GLUTAMATE CYCLASE, MITOCHONDRIAL"/>
    <property type="match status" value="1"/>
</dbReference>
<dbReference type="Pfam" id="PF14336">
    <property type="entry name" value="GLUCM-like_C"/>
    <property type="match status" value="1"/>
</dbReference>
<dbReference type="EMBL" id="JACHIW010000003">
    <property type="protein sequence ID" value="MBB5159835.1"/>
    <property type="molecule type" value="Genomic_DNA"/>
</dbReference>
<feature type="domain" description="D-glutamate cyclase-like C-terminal" evidence="1">
    <location>
        <begin position="42"/>
        <end position="320"/>
    </location>
</feature>
<dbReference type="Gene3D" id="3.90.1640.20">
    <property type="entry name" value="TON_0340"/>
    <property type="match status" value="1"/>
</dbReference>
<sequence>MPKILAENIDRIITTELRPTGTLPRGVTGRLYEAARQRSKDPLCYVMAAELKDCVRSGDRVVIVTGAGGPPYMPSGEIDGLLGSTALARILAIGLDADVHIVVEERFTAPMTAVLRAGELNVRDGSPWPGSVALHVSPEGLTQSEDFSGRLLGELDPSAVIAIEKIGVNSKGVIHGVTGLPWTDVHFNAKPLFDGARASGARTFGIGDGGNEVGWGGVTEVAEIMPHGRVCQCGCGGGIACAVETDILVHAAISNWGGYGVAAMLGYLLRRPDLVPDADYVERILTTAAASGAVCGWYSRPMLSDDGVPLKAHRAIATMLKTAVEQAHIEFAESSSH</sequence>